<keyword evidence="1" id="KW-0812">Transmembrane</keyword>
<keyword evidence="1" id="KW-1133">Transmembrane helix</keyword>
<feature type="non-terminal residue" evidence="2">
    <location>
        <position position="28"/>
    </location>
</feature>
<evidence type="ECO:0000256" key="1">
    <source>
        <dbReference type="SAM" id="Phobius"/>
    </source>
</evidence>
<evidence type="ECO:0000313" key="2">
    <source>
        <dbReference type="EMBL" id="ETJ29929.1"/>
    </source>
</evidence>
<dbReference type="Pfam" id="PF19391">
    <property type="entry name" value="DUF5966"/>
    <property type="match status" value="1"/>
</dbReference>
<accession>W1XM86</accession>
<organism evidence="2">
    <name type="scientific">human gut metagenome</name>
    <dbReference type="NCBI Taxonomy" id="408170"/>
    <lineage>
        <taxon>unclassified sequences</taxon>
        <taxon>metagenomes</taxon>
        <taxon>organismal metagenomes</taxon>
    </lineage>
</organism>
<keyword evidence="1" id="KW-0472">Membrane</keyword>
<protein>
    <submittedName>
        <fullName evidence="2">Uncharacterized protein</fullName>
    </submittedName>
</protein>
<dbReference type="InterPro" id="IPR046010">
    <property type="entry name" value="DUF5966"/>
</dbReference>
<proteinExistence type="predicted"/>
<dbReference type="AlphaFoldDB" id="W1XM86"/>
<gene>
    <name evidence="2" type="ORF">Q604_UNBC15548G0002</name>
</gene>
<reference evidence="2" key="1">
    <citation type="submission" date="2013-12" db="EMBL/GenBank/DDBJ databases">
        <title>A Varibaculum cambriense genome reconstructed from a premature infant gut community with otherwise low bacterial novelty that shifts toward anaerobic metabolism during the third week of life.</title>
        <authorList>
            <person name="Brown C.T."/>
            <person name="Sharon I."/>
            <person name="Thomas B.C."/>
            <person name="Castelle C.J."/>
            <person name="Morowitz M.J."/>
            <person name="Banfield J.F."/>
        </authorList>
    </citation>
    <scope>NUCLEOTIDE SEQUENCE</scope>
</reference>
<sequence length="28" mass="3134">MMEQILQSSLLITALGLIFIVLFQIVKA</sequence>
<comment type="caution">
    <text evidence="2">The sequence shown here is derived from an EMBL/GenBank/DDBJ whole genome shotgun (WGS) entry which is preliminary data.</text>
</comment>
<dbReference type="EMBL" id="AZMM01015548">
    <property type="protein sequence ID" value="ETJ29929.1"/>
    <property type="molecule type" value="Genomic_DNA"/>
</dbReference>
<name>W1XM86_9ZZZZ</name>
<feature type="transmembrane region" description="Helical" evidence="1">
    <location>
        <begin position="6"/>
        <end position="26"/>
    </location>
</feature>